<keyword evidence="3" id="KW-1185">Reference proteome</keyword>
<comment type="caution">
    <text evidence="2">The sequence shown here is derived from an EMBL/GenBank/DDBJ whole genome shotgun (WGS) entry which is preliminary data.</text>
</comment>
<evidence type="ECO:0000313" key="2">
    <source>
        <dbReference type="EMBL" id="EPS66746.1"/>
    </source>
</evidence>
<dbReference type="GO" id="GO:0042752">
    <property type="term" value="P:regulation of circadian rhythm"/>
    <property type="evidence" value="ECO:0007669"/>
    <property type="project" value="InterPro"/>
</dbReference>
<feature type="compositionally biased region" description="Low complexity" evidence="1">
    <location>
        <begin position="246"/>
        <end position="258"/>
    </location>
</feature>
<reference evidence="2 3" key="1">
    <citation type="journal article" date="2013" name="BMC Genomics">
        <title>The miniature genome of a carnivorous plant Genlisea aurea contains a low number of genes and short non-coding sequences.</title>
        <authorList>
            <person name="Leushkin E.V."/>
            <person name="Sutormin R.A."/>
            <person name="Nabieva E.R."/>
            <person name="Penin A.A."/>
            <person name="Kondrashov A.S."/>
            <person name="Logacheva M.D."/>
        </authorList>
    </citation>
    <scope>NUCLEOTIDE SEQUENCE [LARGE SCALE GENOMIC DNA]</scope>
</reference>
<organism evidence="2 3">
    <name type="scientific">Genlisea aurea</name>
    <dbReference type="NCBI Taxonomy" id="192259"/>
    <lineage>
        <taxon>Eukaryota</taxon>
        <taxon>Viridiplantae</taxon>
        <taxon>Streptophyta</taxon>
        <taxon>Embryophyta</taxon>
        <taxon>Tracheophyta</taxon>
        <taxon>Spermatophyta</taxon>
        <taxon>Magnoliopsida</taxon>
        <taxon>eudicotyledons</taxon>
        <taxon>Gunneridae</taxon>
        <taxon>Pentapetalae</taxon>
        <taxon>asterids</taxon>
        <taxon>lamiids</taxon>
        <taxon>Lamiales</taxon>
        <taxon>Lentibulariaceae</taxon>
        <taxon>Genlisea</taxon>
    </lineage>
</organism>
<feature type="region of interest" description="Disordered" evidence="1">
    <location>
        <begin position="492"/>
        <end position="525"/>
    </location>
</feature>
<dbReference type="AlphaFoldDB" id="S8CPF8"/>
<feature type="region of interest" description="Disordered" evidence="1">
    <location>
        <begin position="1"/>
        <end position="466"/>
    </location>
</feature>
<dbReference type="PANTHER" id="PTHR34798:SF2">
    <property type="entry name" value="PROTEIN TIME FOR COFFEE"/>
    <property type="match status" value="1"/>
</dbReference>
<feature type="compositionally biased region" description="Basic and acidic residues" evidence="1">
    <location>
        <begin position="423"/>
        <end position="443"/>
    </location>
</feature>
<feature type="compositionally biased region" description="Low complexity" evidence="1">
    <location>
        <begin position="333"/>
        <end position="358"/>
    </location>
</feature>
<feature type="compositionally biased region" description="Basic and acidic residues" evidence="1">
    <location>
        <begin position="369"/>
        <end position="381"/>
    </location>
</feature>
<dbReference type="EMBL" id="AUSU01003502">
    <property type="protein sequence ID" value="EPS66746.1"/>
    <property type="molecule type" value="Genomic_DNA"/>
</dbReference>
<name>S8CPF8_9LAMI</name>
<feature type="compositionally biased region" description="Polar residues" evidence="1">
    <location>
        <begin position="514"/>
        <end position="525"/>
    </location>
</feature>
<evidence type="ECO:0000256" key="1">
    <source>
        <dbReference type="SAM" id="MobiDB-lite"/>
    </source>
</evidence>
<feature type="compositionally biased region" description="Basic and acidic residues" evidence="1">
    <location>
        <begin position="45"/>
        <end position="67"/>
    </location>
</feature>
<dbReference type="Proteomes" id="UP000015453">
    <property type="component" value="Unassembled WGS sequence"/>
</dbReference>
<feature type="non-terminal residue" evidence="2">
    <location>
        <position position="525"/>
    </location>
</feature>
<feature type="compositionally biased region" description="Low complexity" evidence="1">
    <location>
        <begin position="138"/>
        <end position="156"/>
    </location>
</feature>
<feature type="compositionally biased region" description="Acidic residues" evidence="1">
    <location>
        <begin position="88"/>
        <end position="104"/>
    </location>
</feature>
<proteinExistence type="predicted"/>
<feature type="compositionally biased region" description="Polar residues" evidence="1">
    <location>
        <begin position="385"/>
        <end position="405"/>
    </location>
</feature>
<dbReference type="PANTHER" id="PTHR34798">
    <property type="entry name" value="PROTEIN TIME FOR COFFEE"/>
    <property type="match status" value="1"/>
</dbReference>
<protein>
    <submittedName>
        <fullName evidence="2">Uncharacterized protein</fullName>
    </submittedName>
</protein>
<accession>S8CPF8</accession>
<feature type="compositionally biased region" description="Basic residues" evidence="1">
    <location>
        <begin position="123"/>
        <end position="137"/>
    </location>
</feature>
<evidence type="ECO:0000313" key="3">
    <source>
        <dbReference type="Proteomes" id="UP000015453"/>
    </source>
</evidence>
<feature type="compositionally biased region" description="Basic and acidic residues" evidence="1">
    <location>
        <begin position="452"/>
        <end position="466"/>
    </location>
</feature>
<dbReference type="GO" id="GO:0005634">
    <property type="term" value="C:nucleus"/>
    <property type="evidence" value="ECO:0007669"/>
    <property type="project" value="TreeGrafter"/>
</dbReference>
<sequence>MERNREARRASIVGANGFNRRRYRTNSLRDSPDDDGGLELQESVSLRDRVKKDRDRERERDLRERSSRCKRRRAERLNGNKDNIGGDDTSDESVDDDDDDEEEANAAPAVRLVTPAVGSISNLHHHGGSVANHHHSHSSNSNFSQQGQSINGSISNIHHRKPYPPGSSSSKVFRSPPVWKSGDEMIGISVPRKARSASTTKRSHDWISNSSNNNSGGAGSGGEQTHRQESSSPAGQGLASTPTNFPAAPMSPSSSNASIRKKLKPSANSAAAGGPKLKPPKASPKPSSSNPEELEIEIAEVLYGLMTQSQGPSTKKADSKETNRSNGGDAKSRNSSPISNSASLSNPSLGLNSSSSLSVVAPKRKRPRQVSDVKPEADQPLKGEVSSTPKTLSAENGYETGSNLVDSRGQIADRMESAPLESAKIDSDFKVSADDLNESKDFSSKIAASSPKKPESPATAKDEENIVKENVAAVAKSISAVVKENQKHAKFEIDLMAPPPQARSPERAAGGGITSSKLVLSMDTA</sequence>
<dbReference type="OrthoDB" id="784889at2759"/>
<gene>
    <name evidence="2" type="ORF">M569_08030</name>
</gene>
<dbReference type="InterPro" id="IPR039317">
    <property type="entry name" value="TIC"/>
</dbReference>
<feature type="compositionally biased region" description="Polar residues" evidence="1">
    <location>
        <begin position="230"/>
        <end position="244"/>
    </location>
</feature>